<accession>A0A5C5XZE2</accession>
<gene>
    <name evidence="3" type="primary">cheY_1</name>
    <name evidence="3" type="ORF">Pan14r_10530</name>
</gene>
<dbReference type="SMART" id="SM00448">
    <property type="entry name" value="REC"/>
    <property type="match status" value="1"/>
</dbReference>
<dbReference type="PROSITE" id="PS50110">
    <property type="entry name" value="RESPONSE_REGULATORY"/>
    <property type="match status" value="1"/>
</dbReference>
<dbReference type="SUPFAM" id="SSF52172">
    <property type="entry name" value="CheY-like"/>
    <property type="match status" value="1"/>
</dbReference>
<feature type="domain" description="Response regulatory" evidence="2">
    <location>
        <begin position="3"/>
        <end position="118"/>
    </location>
</feature>
<evidence type="ECO:0000313" key="3">
    <source>
        <dbReference type="EMBL" id="TWT68806.1"/>
    </source>
</evidence>
<comment type="caution">
    <text evidence="3">The sequence shown here is derived from an EMBL/GenBank/DDBJ whole genome shotgun (WGS) entry which is preliminary data.</text>
</comment>
<protein>
    <submittedName>
        <fullName evidence="3">Chemotaxis protein CheY</fullName>
    </submittedName>
</protein>
<keyword evidence="4" id="KW-1185">Reference proteome</keyword>
<keyword evidence="1" id="KW-0597">Phosphoprotein</keyword>
<dbReference type="EMBL" id="SJPL01000001">
    <property type="protein sequence ID" value="TWT68806.1"/>
    <property type="molecule type" value="Genomic_DNA"/>
</dbReference>
<sequence>MIRTLVVDDSKFMARAMKTSLQEMGFEVVGVGHDGFEGLDQFKQQRPDVTLLDVTMPNMDGVECLQKILEIDAEARVVMLSAIRDAAVIEQCMYAGAFEFLQKPIRPNSPADLSRLCSTLEKAVEKAC</sequence>
<dbReference type="Proteomes" id="UP000317238">
    <property type="component" value="Unassembled WGS sequence"/>
</dbReference>
<dbReference type="PANTHER" id="PTHR43228:SF1">
    <property type="entry name" value="TWO-COMPONENT RESPONSE REGULATOR ARR22"/>
    <property type="match status" value="1"/>
</dbReference>
<dbReference type="OrthoDB" id="9813953at2"/>
<dbReference type="GO" id="GO:0000160">
    <property type="term" value="P:phosphorelay signal transduction system"/>
    <property type="evidence" value="ECO:0007669"/>
    <property type="project" value="InterPro"/>
</dbReference>
<organism evidence="3 4">
    <name type="scientific">Crateriforma conspicua</name>
    <dbReference type="NCBI Taxonomy" id="2527996"/>
    <lineage>
        <taxon>Bacteria</taxon>
        <taxon>Pseudomonadati</taxon>
        <taxon>Planctomycetota</taxon>
        <taxon>Planctomycetia</taxon>
        <taxon>Planctomycetales</taxon>
        <taxon>Planctomycetaceae</taxon>
        <taxon>Crateriforma</taxon>
    </lineage>
</organism>
<proteinExistence type="predicted"/>
<dbReference type="Pfam" id="PF00072">
    <property type="entry name" value="Response_reg"/>
    <property type="match status" value="1"/>
</dbReference>
<reference evidence="3 4" key="1">
    <citation type="submission" date="2019-02" db="EMBL/GenBank/DDBJ databases">
        <title>Deep-cultivation of Planctomycetes and their phenomic and genomic characterization uncovers novel biology.</title>
        <authorList>
            <person name="Wiegand S."/>
            <person name="Jogler M."/>
            <person name="Boedeker C."/>
            <person name="Pinto D."/>
            <person name="Vollmers J."/>
            <person name="Rivas-Marin E."/>
            <person name="Kohn T."/>
            <person name="Peeters S.H."/>
            <person name="Heuer A."/>
            <person name="Rast P."/>
            <person name="Oberbeckmann S."/>
            <person name="Bunk B."/>
            <person name="Jeske O."/>
            <person name="Meyerdierks A."/>
            <person name="Storesund J.E."/>
            <person name="Kallscheuer N."/>
            <person name="Luecker S."/>
            <person name="Lage O.M."/>
            <person name="Pohl T."/>
            <person name="Merkel B.J."/>
            <person name="Hornburger P."/>
            <person name="Mueller R.-W."/>
            <person name="Bruemmer F."/>
            <person name="Labrenz M."/>
            <person name="Spormann A.M."/>
            <person name="Op Den Camp H."/>
            <person name="Overmann J."/>
            <person name="Amann R."/>
            <person name="Jetten M.S.M."/>
            <person name="Mascher T."/>
            <person name="Medema M.H."/>
            <person name="Devos D.P."/>
            <person name="Kaster A.-K."/>
            <person name="Ovreas L."/>
            <person name="Rohde M."/>
            <person name="Galperin M.Y."/>
            <person name="Jogler C."/>
        </authorList>
    </citation>
    <scope>NUCLEOTIDE SEQUENCE [LARGE SCALE GENOMIC DNA]</scope>
    <source>
        <strain evidence="3 4">Pan14r</strain>
    </source>
</reference>
<dbReference type="Gene3D" id="3.40.50.2300">
    <property type="match status" value="1"/>
</dbReference>
<dbReference type="InterPro" id="IPR001789">
    <property type="entry name" value="Sig_transdc_resp-reg_receiver"/>
</dbReference>
<dbReference type="InterPro" id="IPR011006">
    <property type="entry name" value="CheY-like_superfamily"/>
</dbReference>
<feature type="modified residue" description="4-aspartylphosphate" evidence="1">
    <location>
        <position position="53"/>
    </location>
</feature>
<dbReference type="InterPro" id="IPR052048">
    <property type="entry name" value="ST_Response_Regulator"/>
</dbReference>
<dbReference type="AlphaFoldDB" id="A0A5C5XZE2"/>
<evidence type="ECO:0000259" key="2">
    <source>
        <dbReference type="PROSITE" id="PS50110"/>
    </source>
</evidence>
<name>A0A5C5XZE2_9PLAN</name>
<evidence type="ECO:0000256" key="1">
    <source>
        <dbReference type="PROSITE-ProRule" id="PRU00169"/>
    </source>
</evidence>
<dbReference type="RefSeq" id="WP_145295490.1">
    <property type="nucleotide sequence ID" value="NZ_CP036319.1"/>
</dbReference>
<dbReference type="PANTHER" id="PTHR43228">
    <property type="entry name" value="TWO-COMPONENT RESPONSE REGULATOR"/>
    <property type="match status" value="1"/>
</dbReference>
<evidence type="ECO:0000313" key="4">
    <source>
        <dbReference type="Proteomes" id="UP000317238"/>
    </source>
</evidence>